<comment type="subcellular location">
    <subcellularLocation>
        <location evidence="1">Membrane</location>
        <topology evidence="1">Multi-pass membrane protein</topology>
    </subcellularLocation>
</comment>
<feature type="transmembrane region" description="Helical" evidence="6">
    <location>
        <begin position="147"/>
        <end position="169"/>
    </location>
</feature>
<keyword evidence="4 6" id="KW-1133">Transmembrane helix</keyword>
<dbReference type="AlphaFoldDB" id="A0A1G1ZDR3"/>
<feature type="transmembrane region" description="Helical" evidence="6">
    <location>
        <begin position="269"/>
        <end position="288"/>
    </location>
</feature>
<comment type="caution">
    <text evidence="7">The sequence shown here is derived from an EMBL/GenBank/DDBJ whole genome shotgun (WGS) entry which is preliminary data.</text>
</comment>
<evidence type="ECO:0000256" key="2">
    <source>
        <dbReference type="ARBA" id="ARBA00009773"/>
    </source>
</evidence>
<gene>
    <name evidence="7" type="ORF">A3F99_02440</name>
</gene>
<evidence type="ECO:0000256" key="5">
    <source>
        <dbReference type="ARBA" id="ARBA00023136"/>
    </source>
</evidence>
<dbReference type="GO" id="GO:0016020">
    <property type="term" value="C:membrane"/>
    <property type="evidence" value="ECO:0007669"/>
    <property type="project" value="UniProtKB-SubCell"/>
</dbReference>
<dbReference type="Pfam" id="PF01594">
    <property type="entry name" value="AI-2E_transport"/>
    <property type="match status" value="1"/>
</dbReference>
<dbReference type="PANTHER" id="PTHR21716:SF4">
    <property type="entry name" value="TRANSMEMBRANE PROTEIN 245"/>
    <property type="match status" value="1"/>
</dbReference>
<feature type="transmembrane region" description="Helical" evidence="6">
    <location>
        <begin position="234"/>
        <end position="262"/>
    </location>
</feature>
<sequence>MNAQKPQLYFLLAILAGTFVLVFLIFKPFLYALALAIVFATILQPIYQKIVGFTHGRQGLSALATILIVAVFIFVPLKFLGIQIFREAQQLYLSLIDNGGKDAIISMVKNLTDSLQVYFPATQDFSVNIDQYLKQGLGWLIQHFGSVFSSFAKIMLSSFIFLIALYYFLKDGPKLKKAIIALSPLSDADDEAIFKKLELAIGSVMKGSLLIALVQGALTAIGFAIFGIPNAVLWGTVTVIAALIPGIGTALVLIPAVLFLFFKGDVISGVGLAVWGATAVGLIDNFLGPKLIGRGMRLHPLIILLSALGGIGFFGPIGFLLGPLTISLFFALLDIYSSLMLKEKSII</sequence>
<evidence type="ECO:0000256" key="4">
    <source>
        <dbReference type="ARBA" id="ARBA00022989"/>
    </source>
</evidence>
<evidence type="ECO:0000313" key="8">
    <source>
        <dbReference type="Proteomes" id="UP000176571"/>
    </source>
</evidence>
<feature type="transmembrane region" description="Helical" evidence="6">
    <location>
        <begin position="7"/>
        <end position="25"/>
    </location>
</feature>
<dbReference type="STRING" id="1797693.A3F99_02440"/>
<evidence type="ECO:0008006" key="9">
    <source>
        <dbReference type="Google" id="ProtNLM"/>
    </source>
</evidence>
<feature type="transmembrane region" description="Helical" evidence="6">
    <location>
        <begin position="31"/>
        <end position="47"/>
    </location>
</feature>
<evidence type="ECO:0000256" key="3">
    <source>
        <dbReference type="ARBA" id="ARBA00022692"/>
    </source>
</evidence>
<evidence type="ECO:0000256" key="6">
    <source>
        <dbReference type="SAM" id="Phobius"/>
    </source>
</evidence>
<reference evidence="7 8" key="1">
    <citation type="journal article" date="2016" name="Nat. Commun.">
        <title>Thousands of microbial genomes shed light on interconnected biogeochemical processes in an aquifer system.</title>
        <authorList>
            <person name="Anantharaman K."/>
            <person name="Brown C.T."/>
            <person name="Hug L.A."/>
            <person name="Sharon I."/>
            <person name="Castelle C.J."/>
            <person name="Probst A.J."/>
            <person name="Thomas B.C."/>
            <person name="Singh A."/>
            <person name="Wilkins M.J."/>
            <person name="Karaoz U."/>
            <person name="Brodie E.L."/>
            <person name="Williams K.H."/>
            <person name="Hubbard S.S."/>
            <person name="Banfield J.F."/>
        </authorList>
    </citation>
    <scope>NUCLEOTIDE SEQUENCE [LARGE SCALE GENOMIC DNA]</scope>
</reference>
<feature type="transmembrane region" description="Helical" evidence="6">
    <location>
        <begin position="59"/>
        <end position="85"/>
    </location>
</feature>
<dbReference type="EMBL" id="MHJB01000003">
    <property type="protein sequence ID" value="OGY61877.1"/>
    <property type="molecule type" value="Genomic_DNA"/>
</dbReference>
<evidence type="ECO:0000313" key="7">
    <source>
        <dbReference type="EMBL" id="OGY61877.1"/>
    </source>
</evidence>
<accession>A0A1G1ZDR3</accession>
<proteinExistence type="inferred from homology"/>
<dbReference type="PANTHER" id="PTHR21716">
    <property type="entry name" value="TRANSMEMBRANE PROTEIN"/>
    <property type="match status" value="1"/>
</dbReference>
<name>A0A1G1ZDR3_9BACT</name>
<feature type="transmembrane region" description="Helical" evidence="6">
    <location>
        <begin position="209"/>
        <end position="228"/>
    </location>
</feature>
<dbReference type="InterPro" id="IPR002549">
    <property type="entry name" value="AI-2E-like"/>
</dbReference>
<evidence type="ECO:0000256" key="1">
    <source>
        <dbReference type="ARBA" id="ARBA00004141"/>
    </source>
</evidence>
<dbReference type="Proteomes" id="UP000176571">
    <property type="component" value="Unassembled WGS sequence"/>
</dbReference>
<organism evidence="7 8">
    <name type="scientific">Candidatus Colwellbacteria bacterium RIFCSPLOWO2_12_FULL_43_11</name>
    <dbReference type="NCBI Taxonomy" id="1797693"/>
    <lineage>
        <taxon>Bacteria</taxon>
        <taxon>Candidatus Colwelliibacteriota</taxon>
    </lineage>
</organism>
<protein>
    <recommendedName>
        <fullName evidence="9">AI-2E family transporter</fullName>
    </recommendedName>
</protein>
<keyword evidence="3 6" id="KW-0812">Transmembrane</keyword>
<keyword evidence="5 6" id="KW-0472">Membrane</keyword>
<comment type="similarity">
    <text evidence="2">Belongs to the autoinducer-2 exporter (AI-2E) (TC 2.A.86) family.</text>
</comment>
<feature type="transmembrane region" description="Helical" evidence="6">
    <location>
        <begin position="300"/>
        <end position="333"/>
    </location>
</feature>